<dbReference type="EMBL" id="AFBI03000106">
    <property type="protein sequence ID" value="EJW01874.1"/>
    <property type="molecule type" value="Genomic_DNA"/>
</dbReference>
<comment type="caution">
    <text evidence="5">The sequence shown here is derived from an EMBL/GenBank/DDBJ whole genome shotgun (WGS) entry which is preliminary data.</text>
</comment>
<accession>J9D2R5</accession>
<dbReference type="Pfam" id="PF06479">
    <property type="entry name" value="Ribonuc_2-5A"/>
    <property type="match status" value="1"/>
</dbReference>
<dbReference type="Gene3D" id="1.20.1440.180">
    <property type="entry name" value="KEN domain"/>
    <property type="match status" value="1"/>
</dbReference>
<evidence type="ECO:0000313" key="6">
    <source>
        <dbReference type="Proteomes" id="UP000003163"/>
    </source>
</evidence>
<feature type="domain" description="KEN" evidence="4">
    <location>
        <begin position="13"/>
        <end position="142"/>
    </location>
</feature>
<reference evidence="6" key="2">
    <citation type="submission" date="2015-07" db="EMBL/GenBank/DDBJ databases">
        <title>Contrasting host-pathogen interactions and genome evolution in two generalist and specialist microsporidian pathogens of mosquitoes.</title>
        <authorList>
            <consortium name="The Broad Institute Genomics Platform"/>
            <consortium name="The Broad Institute Genome Sequencing Center for Infectious Disease"/>
            <person name="Cuomo C.A."/>
            <person name="Sanscrainte N.D."/>
            <person name="Goldberg J.M."/>
            <person name="Heiman D."/>
            <person name="Young S."/>
            <person name="Zeng Q."/>
            <person name="Becnel J.J."/>
            <person name="Birren B.W."/>
        </authorList>
    </citation>
    <scope>NUCLEOTIDE SEQUENCE [LARGE SCALE GENOMIC DNA]</scope>
    <source>
        <strain evidence="6">USNM 41457</strain>
    </source>
</reference>
<dbReference type="OrthoDB" id="63989at2759"/>
<dbReference type="STRING" id="1003232.J9D2R5"/>
<keyword evidence="1" id="KW-0732">Signal</keyword>
<dbReference type="GO" id="GO:0006397">
    <property type="term" value="P:mRNA processing"/>
    <property type="evidence" value="ECO:0007669"/>
    <property type="project" value="InterPro"/>
</dbReference>
<evidence type="ECO:0000259" key="4">
    <source>
        <dbReference type="PROSITE" id="PS51392"/>
    </source>
</evidence>
<dbReference type="Proteomes" id="UP000003163">
    <property type="component" value="Unassembled WGS sequence"/>
</dbReference>
<gene>
    <name evidence="5" type="ORF">EDEG_03648</name>
</gene>
<organism evidence="5 6">
    <name type="scientific">Edhazardia aedis (strain USNM 41457)</name>
    <name type="common">Microsporidian parasite</name>
    <dbReference type="NCBI Taxonomy" id="1003232"/>
    <lineage>
        <taxon>Eukaryota</taxon>
        <taxon>Fungi</taxon>
        <taxon>Fungi incertae sedis</taxon>
        <taxon>Microsporidia</taxon>
        <taxon>Edhazardia</taxon>
    </lineage>
</organism>
<dbReference type="GO" id="GO:0004521">
    <property type="term" value="F:RNA endonuclease activity"/>
    <property type="evidence" value="ECO:0007669"/>
    <property type="project" value="InterPro"/>
</dbReference>
<dbReference type="PANTHER" id="PTHR13954:SF6">
    <property type="entry name" value="NON-SPECIFIC SERINE_THREONINE PROTEIN KINASE"/>
    <property type="match status" value="1"/>
</dbReference>
<dbReference type="GO" id="GO:0005524">
    <property type="term" value="F:ATP binding"/>
    <property type="evidence" value="ECO:0007669"/>
    <property type="project" value="UniProtKB-KW"/>
</dbReference>
<evidence type="ECO:0000256" key="3">
    <source>
        <dbReference type="ARBA" id="ARBA00022840"/>
    </source>
</evidence>
<sequence length="145" mass="17006">MKSVYNHPYFWNSAKIFNFYANLSDFIEAPGNASKRVHLRLERNKSKVFSHSWDIEISPMLVQNIEKYKEYRYKTIRGLLRVIRNKGRHFTELPNDVKCLFGTFPDGFISYFVCTFPCLLMVSHYSASCAASDVMFKEFYSADVI</sequence>
<keyword evidence="3" id="KW-0067">ATP-binding</keyword>
<dbReference type="HOGENOM" id="CLU_1786818_0_0_1"/>
<keyword evidence="6" id="KW-1185">Reference proteome</keyword>
<dbReference type="AlphaFoldDB" id="J9D2R5"/>
<name>J9D2R5_EDHAE</name>
<evidence type="ECO:0000256" key="1">
    <source>
        <dbReference type="ARBA" id="ARBA00022729"/>
    </source>
</evidence>
<evidence type="ECO:0000313" key="5">
    <source>
        <dbReference type="EMBL" id="EJW01874.1"/>
    </source>
</evidence>
<dbReference type="SMART" id="SM00580">
    <property type="entry name" value="PUG"/>
    <property type="match status" value="1"/>
</dbReference>
<dbReference type="InterPro" id="IPR045133">
    <property type="entry name" value="IRE1/2-like"/>
</dbReference>
<dbReference type="GO" id="GO:0004674">
    <property type="term" value="F:protein serine/threonine kinase activity"/>
    <property type="evidence" value="ECO:0007669"/>
    <property type="project" value="InterPro"/>
</dbReference>
<dbReference type="PROSITE" id="PS51392">
    <property type="entry name" value="KEN"/>
    <property type="match status" value="1"/>
</dbReference>
<dbReference type="InterPro" id="IPR010513">
    <property type="entry name" value="KEN_dom"/>
</dbReference>
<dbReference type="InterPro" id="IPR038357">
    <property type="entry name" value="KEN_sf"/>
</dbReference>
<protein>
    <recommendedName>
        <fullName evidence="4">KEN domain-containing protein</fullName>
    </recommendedName>
</protein>
<reference evidence="5 6" key="1">
    <citation type="submission" date="2011-08" db="EMBL/GenBank/DDBJ databases">
        <authorList>
            <person name="Liu Z.J."/>
            <person name="Shi F.L."/>
            <person name="Lu J.Q."/>
            <person name="Li M."/>
            <person name="Wang Z.L."/>
        </authorList>
    </citation>
    <scope>NUCLEOTIDE SEQUENCE [LARGE SCALE GENOMIC DNA]</scope>
    <source>
        <strain evidence="5 6">USNM 41457</strain>
    </source>
</reference>
<dbReference type="PANTHER" id="PTHR13954">
    <property type="entry name" value="IRE1-RELATED"/>
    <property type="match status" value="1"/>
</dbReference>
<proteinExistence type="predicted"/>
<evidence type="ECO:0000256" key="2">
    <source>
        <dbReference type="ARBA" id="ARBA00022741"/>
    </source>
</evidence>
<dbReference type="GO" id="GO:0030968">
    <property type="term" value="P:endoplasmic reticulum unfolded protein response"/>
    <property type="evidence" value="ECO:0007669"/>
    <property type="project" value="InterPro"/>
</dbReference>
<dbReference type="VEuPathDB" id="MicrosporidiaDB:EDEG_03648"/>
<keyword evidence="2" id="KW-0547">Nucleotide-binding</keyword>
<dbReference type="InParanoid" id="J9D2R5"/>